<comment type="caution">
    <text evidence="1">The sequence shown here is derived from an EMBL/GenBank/DDBJ whole genome shotgun (WGS) entry which is preliminary data.</text>
</comment>
<sequence length="112" mass="12219">MLGWVSVAGIISHPKLEPTDCIFESSNHSIPDSEAIITAKYDSGYESQFSSCLTPPYSGDKTTERDPQAIYLLAWTPGGIGLATRTPALIPGAIMRRGHRMFMMREFAGIQG</sequence>
<dbReference type="EMBL" id="CAAALY010099726">
    <property type="protein sequence ID" value="VEL29027.1"/>
    <property type="molecule type" value="Genomic_DNA"/>
</dbReference>
<dbReference type="AlphaFoldDB" id="A0A3S5A6G5"/>
<protein>
    <submittedName>
        <fullName evidence="1">Uncharacterized protein</fullName>
    </submittedName>
</protein>
<evidence type="ECO:0000313" key="1">
    <source>
        <dbReference type="EMBL" id="VEL29027.1"/>
    </source>
</evidence>
<organism evidence="1 2">
    <name type="scientific">Protopolystoma xenopodis</name>
    <dbReference type="NCBI Taxonomy" id="117903"/>
    <lineage>
        <taxon>Eukaryota</taxon>
        <taxon>Metazoa</taxon>
        <taxon>Spiralia</taxon>
        <taxon>Lophotrochozoa</taxon>
        <taxon>Platyhelminthes</taxon>
        <taxon>Monogenea</taxon>
        <taxon>Polyopisthocotylea</taxon>
        <taxon>Polystomatidea</taxon>
        <taxon>Polystomatidae</taxon>
        <taxon>Protopolystoma</taxon>
    </lineage>
</organism>
<name>A0A3S5A6G5_9PLAT</name>
<dbReference type="OrthoDB" id="1696305at2759"/>
<evidence type="ECO:0000313" key="2">
    <source>
        <dbReference type="Proteomes" id="UP000784294"/>
    </source>
</evidence>
<proteinExistence type="predicted"/>
<reference evidence="1" key="1">
    <citation type="submission" date="2018-11" db="EMBL/GenBank/DDBJ databases">
        <authorList>
            <consortium name="Pathogen Informatics"/>
        </authorList>
    </citation>
    <scope>NUCLEOTIDE SEQUENCE</scope>
</reference>
<keyword evidence="2" id="KW-1185">Reference proteome</keyword>
<dbReference type="Proteomes" id="UP000784294">
    <property type="component" value="Unassembled WGS sequence"/>
</dbReference>
<gene>
    <name evidence="1" type="ORF">PXEA_LOCUS22467</name>
</gene>
<accession>A0A3S5A6G5</accession>